<dbReference type="InterPro" id="IPR011009">
    <property type="entry name" value="Kinase-like_dom_sf"/>
</dbReference>
<comment type="similarity">
    <text evidence="16">Belongs to the protein kinase superfamily.</text>
</comment>
<dbReference type="STRING" id="906689.A0A2I0X8Y3"/>
<feature type="binding site" evidence="15">
    <location>
        <position position="149"/>
    </location>
    <ligand>
        <name>ATP</name>
        <dbReference type="ChEBI" id="CHEBI:30616"/>
    </ligand>
</feature>
<keyword evidence="2 16" id="KW-0723">Serine/threonine-protein kinase</keyword>
<evidence type="ECO:0000256" key="13">
    <source>
        <dbReference type="ARBA" id="ARBA00023170"/>
    </source>
</evidence>
<keyword evidence="3" id="KW-0433">Leucine-rich repeat</keyword>
<dbReference type="GO" id="GO:0004674">
    <property type="term" value="F:protein serine/threonine kinase activity"/>
    <property type="evidence" value="ECO:0007669"/>
    <property type="project" value="UniProtKB-KW"/>
</dbReference>
<evidence type="ECO:0000313" key="21">
    <source>
        <dbReference type="Proteomes" id="UP000233837"/>
    </source>
</evidence>
<sequence length="403" mass="43903">MACSSSPSQTFSSSSSRQNPNVNHSLPPSLQSLPPIPSIMEPILQGIIAAAGSFSAIFLLFFIVLLFCRRRPRKPLPPFLSVSFSTPSTALTLPSYERSFAFDPSLPHISLSDLAAATKNFSPDRILGDGGFGFVYKAIFPSGAPVAVKRLSPDLAPFQGFREFRAEMDTLARIQHPNLARLLGYCIAGSDRLLIYEFLPGGSLDQRLHDPNPDFFPPLTWSSRLRILRGVAAGLAFLHEVCRPSIIHRDIKASNILLDGESVARIADFGLARLVEASRSHASTQEAAGTVGYMAPEYREGVTAATARGDIYSFGVLVMEVVTGKRPSWPVKRGDGEEMALVRWARGMLEGGRQMELLDPLMGREAVVEAEVKGVLGVAYRSTEERPSSRPSIGEVIKLLDSF</sequence>
<dbReference type="SMART" id="SM00220">
    <property type="entry name" value="S_TKc"/>
    <property type="match status" value="1"/>
</dbReference>
<keyword evidence="14" id="KW-0325">Glycoprotein</keyword>
<dbReference type="Proteomes" id="UP000233837">
    <property type="component" value="Unassembled WGS sequence"/>
</dbReference>
<dbReference type="InterPro" id="IPR000719">
    <property type="entry name" value="Prot_kinase_dom"/>
</dbReference>
<dbReference type="PROSITE" id="PS00108">
    <property type="entry name" value="PROTEIN_KINASE_ST"/>
    <property type="match status" value="1"/>
</dbReference>
<dbReference type="InterPro" id="IPR001245">
    <property type="entry name" value="Ser-Thr/Tyr_kinase_cat_dom"/>
</dbReference>
<name>A0A2I0X8Y3_9ASPA</name>
<dbReference type="FunFam" id="3.30.200.20:FF:000745">
    <property type="entry name" value="Phytosulfokine receptor 2"/>
    <property type="match status" value="1"/>
</dbReference>
<dbReference type="EMBL" id="KZ502052">
    <property type="protein sequence ID" value="PKU84340.1"/>
    <property type="molecule type" value="Genomic_DNA"/>
</dbReference>
<evidence type="ECO:0000256" key="11">
    <source>
        <dbReference type="ARBA" id="ARBA00022989"/>
    </source>
</evidence>
<gene>
    <name evidence="20" type="primary">EXS</name>
    <name evidence="20" type="ORF">MA16_Dca002853</name>
</gene>
<evidence type="ECO:0000256" key="16">
    <source>
        <dbReference type="RuleBase" id="RU000304"/>
    </source>
</evidence>
<keyword evidence="5 18" id="KW-0812">Transmembrane</keyword>
<keyword evidence="7" id="KW-0677">Repeat</keyword>
<keyword evidence="4" id="KW-0808">Transferase</keyword>
<feature type="domain" description="Protein kinase" evidence="19">
    <location>
        <begin position="121"/>
        <end position="403"/>
    </location>
</feature>
<dbReference type="GO" id="GO:0005524">
    <property type="term" value="F:ATP binding"/>
    <property type="evidence" value="ECO:0007669"/>
    <property type="project" value="UniProtKB-UniRule"/>
</dbReference>
<dbReference type="OrthoDB" id="4062651at2759"/>
<evidence type="ECO:0000256" key="9">
    <source>
        <dbReference type="ARBA" id="ARBA00022777"/>
    </source>
</evidence>
<feature type="region of interest" description="Disordered" evidence="17">
    <location>
        <begin position="1"/>
        <end position="27"/>
    </location>
</feature>
<keyword evidence="10 15" id="KW-0067">ATP-binding</keyword>
<reference evidence="20 21" key="2">
    <citation type="journal article" date="2017" name="Nature">
        <title>The Apostasia genome and the evolution of orchids.</title>
        <authorList>
            <person name="Zhang G.Q."/>
            <person name="Liu K.W."/>
            <person name="Li Z."/>
            <person name="Lohaus R."/>
            <person name="Hsiao Y.Y."/>
            <person name="Niu S.C."/>
            <person name="Wang J.Y."/>
            <person name="Lin Y.C."/>
            <person name="Xu Q."/>
            <person name="Chen L.J."/>
            <person name="Yoshida K."/>
            <person name="Fujiwara S."/>
            <person name="Wang Z.W."/>
            <person name="Zhang Y.Q."/>
            <person name="Mitsuda N."/>
            <person name="Wang M."/>
            <person name="Liu G.H."/>
            <person name="Pecoraro L."/>
            <person name="Huang H.X."/>
            <person name="Xiao X.J."/>
            <person name="Lin M."/>
            <person name="Wu X.Y."/>
            <person name="Wu W.L."/>
            <person name="Chen Y.Y."/>
            <person name="Chang S.B."/>
            <person name="Sakamoto S."/>
            <person name="Ohme-Takagi M."/>
            <person name="Yagi M."/>
            <person name="Zeng S.J."/>
            <person name="Shen C.Y."/>
            <person name="Yeh C.M."/>
            <person name="Luo Y.B."/>
            <person name="Tsai W.C."/>
            <person name="Van de Peer Y."/>
            <person name="Liu Z.J."/>
        </authorList>
    </citation>
    <scope>NUCLEOTIDE SEQUENCE [LARGE SCALE GENOMIC DNA]</scope>
    <source>
        <tissue evidence="20">The whole plant</tissue>
    </source>
</reference>
<reference evidence="20 21" key="1">
    <citation type="journal article" date="2016" name="Sci. Rep.">
        <title>The Dendrobium catenatum Lindl. genome sequence provides insights into polysaccharide synthase, floral development and adaptive evolution.</title>
        <authorList>
            <person name="Zhang G.Q."/>
            <person name="Xu Q."/>
            <person name="Bian C."/>
            <person name="Tsai W.C."/>
            <person name="Yeh C.M."/>
            <person name="Liu K.W."/>
            <person name="Yoshida K."/>
            <person name="Zhang L.S."/>
            <person name="Chang S.B."/>
            <person name="Chen F."/>
            <person name="Shi Y."/>
            <person name="Su Y.Y."/>
            <person name="Zhang Y.Q."/>
            <person name="Chen L.J."/>
            <person name="Yin Y."/>
            <person name="Lin M."/>
            <person name="Huang H."/>
            <person name="Deng H."/>
            <person name="Wang Z.W."/>
            <person name="Zhu S.L."/>
            <person name="Zhao X."/>
            <person name="Deng C."/>
            <person name="Niu S.C."/>
            <person name="Huang J."/>
            <person name="Wang M."/>
            <person name="Liu G.H."/>
            <person name="Yang H.J."/>
            <person name="Xiao X.J."/>
            <person name="Hsiao Y.Y."/>
            <person name="Wu W.L."/>
            <person name="Chen Y.Y."/>
            <person name="Mitsuda N."/>
            <person name="Ohme-Takagi M."/>
            <person name="Luo Y.B."/>
            <person name="Van de Peer Y."/>
            <person name="Liu Z.J."/>
        </authorList>
    </citation>
    <scope>NUCLEOTIDE SEQUENCE [LARGE SCALE GENOMIC DNA]</scope>
    <source>
        <tissue evidence="20">The whole plant</tissue>
    </source>
</reference>
<dbReference type="FunFam" id="1.10.510.10:FF:000388">
    <property type="entry name" value="Leucine-rich repeat receptor-like tyrosine-protein kinase PXC3"/>
    <property type="match status" value="1"/>
</dbReference>
<dbReference type="Gene3D" id="3.30.200.20">
    <property type="entry name" value="Phosphorylase Kinase, domain 1"/>
    <property type="match status" value="1"/>
</dbReference>
<dbReference type="InterPro" id="IPR051824">
    <property type="entry name" value="LRR_Rcpt-Like_S/T_Kinase"/>
</dbReference>
<evidence type="ECO:0000256" key="14">
    <source>
        <dbReference type="ARBA" id="ARBA00023180"/>
    </source>
</evidence>
<comment type="subcellular location">
    <subcellularLocation>
        <location evidence="1">Membrane</location>
        <topology evidence="1">Single-pass type I membrane protein</topology>
    </subcellularLocation>
</comment>
<dbReference type="CDD" id="cd14066">
    <property type="entry name" value="STKc_IRAK"/>
    <property type="match status" value="1"/>
</dbReference>
<evidence type="ECO:0000256" key="18">
    <source>
        <dbReference type="SAM" id="Phobius"/>
    </source>
</evidence>
<dbReference type="GO" id="GO:0016020">
    <property type="term" value="C:membrane"/>
    <property type="evidence" value="ECO:0007669"/>
    <property type="project" value="UniProtKB-SubCell"/>
</dbReference>
<dbReference type="SUPFAM" id="SSF56112">
    <property type="entry name" value="Protein kinase-like (PK-like)"/>
    <property type="match status" value="1"/>
</dbReference>
<evidence type="ECO:0000256" key="3">
    <source>
        <dbReference type="ARBA" id="ARBA00022614"/>
    </source>
</evidence>
<keyword evidence="13 20" id="KW-0675">Receptor</keyword>
<keyword evidence="9 20" id="KW-0418">Kinase</keyword>
<evidence type="ECO:0000313" key="20">
    <source>
        <dbReference type="EMBL" id="PKU84340.1"/>
    </source>
</evidence>
<dbReference type="Gene3D" id="1.10.510.10">
    <property type="entry name" value="Transferase(Phosphotransferase) domain 1"/>
    <property type="match status" value="1"/>
</dbReference>
<protein>
    <submittedName>
        <fullName evidence="20">Leucine-rich repeat receptor protein kinase EXS</fullName>
    </submittedName>
</protein>
<dbReference type="AlphaFoldDB" id="A0A2I0X8Y3"/>
<dbReference type="PROSITE" id="PS50011">
    <property type="entry name" value="PROTEIN_KINASE_DOM"/>
    <property type="match status" value="1"/>
</dbReference>
<keyword evidence="8 15" id="KW-0547">Nucleotide-binding</keyword>
<evidence type="ECO:0000256" key="12">
    <source>
        <dbReference type="ARBA" id="ARBA00023136"/>
    </source>
</evidence>
<accession>A0A2I0X8Y3</accession>
<keyword evidence="21" id="KW-1185">Reference proteome</keyword>
<keyword evidence="12 18" id="KW-0472">Membrane</keyword>
<evidence type="ECO:0000256" key="5">
    <source>
        <dbReference type="ARBA" id="ARBA00022692"/>
    </source>
</evidence>
<evidence type="ECO:0000256" key="10">
    <source>
        <dbReference type="ARBA" id="ARBA00022840"/>
    </source>
</evidence>
<feature type="transmembrane region" description="Helical" evidence="18">
    <location>
        <begin position="43"/>
        <end position="68"/>
    </location>
</feature>
<proteinExistence type="inferred from homology"/>
<evidence type="ECO:0000256" key="1">
    <source>
        <dbReference type="ARBA" id="ARBA00004479"/>
    </source>
</evidence>
<evidence type="ECO:0000256" key="7">
    <source>
        <dbReference type="ARBA" id="ARBA00022737"/>
    </source>
</evidence>
<dbReference type="PANTHER" id="PTHR48006">
    <property type="entry name" value="LEUCINE-RICH REPEAT-CONTAINING PROTEIN DDB_G0281931-RELATED"/>
    <property type="match status" value="1"/>
</dbReference>
<evidence type="ECO:0000256" key="15">
    <source>
        <dbReference type="PROSITE-ProRule" id="PRU10141"/>
    </source>
</evidence>
<evidence type="ECO:0000256" key="8">
    <source>
        <dbReference type="ARBA" id="ARBA00022741"/>
    </source>
</evidence>
<dbReference type="Pfam" id="PF07714">
    <property type="entry name" value="PK_Tyr_Ser-Thr"/>
    <property type="match status" value="1"/>
</dbReference>
<evidence type="ECO:0000256" key="6">
    <source>
        <dbReference type="ARBA" id="ARBA00022729"/>
    </source>
</evidence>
<evidence type="ECO:0000256" key="2">
    <source>
        <dbReference type="ARBA" id="ARBA00022527"/>
    </source>
</evidence>
<organism evidence="20 21">
    <name type="scientific">Dendrobium catenatum</name>
    <dbReference type="NCBI Taxonomy" id="906689"/>
    <lineage>
        <taxon>Eukaryota</taxon>
        <taxon>Viridiplantae</taxon>
        <taxon>Streptophyta</taxon>
        <taxon>Embryophyta</taxon>
        <taxon>Tracheophyta</taxon>
        <taxon>Spermatophyta</taxon>
        <taxon>Magnoliopsida</taxon>
        <taxon>Liliopsida</taxon>
        <taxon>Asparagales</taxon>
        <taxon>Orchidaceae</taxon>
        <taxon>Epidendroideae</taxon>
        <taxon>Malaxideae</taxon>
        <taxon>Dendrobiinae</taxon>
        <taxon>Dendrobium</taxon>
    </lineage>
</organism>
<dbReference type="PANTHER" id="PTHR48006:SF47">
    <property type="entry name" value="PHYTOSULFOKINE RECEPTOR 2-LIKE"/>
    <property type="match status" value="1"/>
</dbReference>
<evidence type="ECO:0000256" key="17">
    <source>
        <dbReference type="SAM" id="MobiDB-lite"/>
    </source>
</evidence>
<evidence type="ECO:0000259" key="19">
    <source>
        <dbReference type="PROSITE" id="PS50011"/>
    </source>
</evidence>
<dbReference type="InterPro" id="IPR008271">
    <property type="entry name" value="Ser/Thr_kinase_AS"/>
</dbReference>
<dbReference type="InterPro" id="IPR017441">
    <property type="entry name" value="Protein_kinase_ATP_BS"/>
</dbReference>
<feature type="compositionally biased region" description="Low complexity" evidence="17">
    <location>
        <begin position="1"/>
        <end position="16"/>
    </location>
</feature>
<evidence type="ECO:0000256" key="4">
    <source>
        <dbReference type="ARBA" id="ARBA00022679"/>
    </source>
</evidence>
<keyword evidence="6" id="KW-0732">Signal</keyword>
<keyword evidence="11 18" id="KW-1133">Transmembrane helix</keyword>
<dbReference type="PROSITE" id="PS00107">
    <property type="entry name" value="PROTEIN_KINASE_ATP"/>
    <property type="match status" value="1"/>
</dbReference>